<dbReference type="InterPro" id="IPR053149">
    <property type="entry name" value="TPK"/>
</dbReference>
<dbReference type="Gene3D" id="3.40.50.10240">
    <property type="entry name" value="Thiamin pyrophosphokinase, catalytic domain"/>
    <property type="match status" value="1"/>
</dbReference>
<dbReference type="STRING" id="869209.Tresu_1217"/>
<keyword evidence="8" id="KW-1185">Reference proteome</keyword>
<reference evidence="7 8" key="1">
    <citation type="journal article" date="2011" name="Stand. Genomic Sci.">
        <title>Complete genome sequence of Treponema succinifaciens type strain (6091).</title>
        <authorList>
            <person name="Han C."/>
            <person name="Gronow S."/>
            <person name="Teshima H."/>
            <person name="Lapidus A."/>
            <person name="Nolan M."/>
            <person name="Lucas S."/>
            <person name="Hammon N."/>
            <person name="Deshpande S."/>
            <person name="Cheng J.F."/>
            <person name="Zeytun A."/>
            <person name="Tapia R."/>
            <person name="Goodwin L."/>
            <person name="Pitluck S."/>
            <person name="Liolios K."/>
            <person name="Pagani I."/>
            <person name="Ivanova N."/>
            <person name="Mavromatis K."/>
            <person name="Mikhailova N."/>
            <person name="Huntemann M."/>
            <person name="Pati A."/>
            <person name="Chen A."/>
            <person name="Palaniappan K."/>
            <person name="Land M."/>
            <person name="Hauser L."/>
            <person name="Brambilla E.M."/>
            <person name="Rohde M."/>
            <person name="Goker M."/>
            <person name="Woyke T."/>
            <person name="Bristow J."/>
            <person name="Eisen J.A."/>
            <person name="Markowitz V."/>
            <person name="Hugenholtz P."/>
            <person name="Kyrpides N.C."/>
            <person name="Klenk H.P."/>
            <person name="Detter J.C."/>
        </authorList>
    </citation>
    <scope>NUCLEOTIDE SEQUENCE [LARGE SCALE GENOMIC DNA]</scope>
    <source>
        <strain evidence="8">ATCC 33096 / DSM 2489 / 6091</strain>
    </source>
</reference>
<keyword evidence="1" id="KW-0808">Transferase</keyword>
<dbReference type="InterPro" id="IPR036759">
    <property type="entry name" value="TPK_catalytic_sf"/>
</dbReference>
<organism evidence="7 8">
    <name type="scientific">Treponema succinifaciens (strain ATCC 33096 / DSM 2489 / 6091)</name>
    <dbReference type="NCBI Taxonomy" id="869209"/>
    <lineage>
        <taxon>Bacteria</taxon>
        <taxon>Pseudomonadati</taxon>
        <taxon>Spirochaetota</taxon>
        <taxon>Spirochaetia</taxon>
        <taxon>Spirochaetales</taxon>
        <taxon>Treponemataceae</taxon>
        <taxon>Treponema</taxon>
    </lineage>
</organism>
<name>F2NYA4_TRES6</name>
<dbReference type="SUPFAM" id="SSF63999">
    <property type="entry name" value="Thiamin pyrophosphokinase, catalytic domain"/>
    <property type="match status" value="1"/>
</dbReference>
<dbReference type="GO" id="GO:0004788">
    <property type="term" value="F:thiamine diphosphokinase activity"/>
    <property type="evidence" value="ECO:0007669"/>
    <property type="project" value="UniProtKB-UniRule"/>
</dbReference>
<dbReference type="OrthoDB" id="9804377at2"/>
<evidence type="ECO:0000256" key="1">
    <source>
        <dbReference type="ARBA" id="ARBA00022679"/>
    </source>
</evidence>
<keyword evidence="3" id="KW-0418">Kinase</keyword>
<dbReference type="eggNOG" id="COG1564">
    <property type="taxonomic scope" value="Bacteria"/>
</dbReference>
<reference evidence="8" key="2">
    <citation type="submission" date="2011-04" db="EMBL/GenBank/DDBJ databases">
        <title>The complete genome of chromosome of Treponema succinifaciens DSM 2489.</title>
        <authorList>
            <person name="Lucas S."/>
            <person name="Copeland A."/>
            <person name="Lapidus A."/>
            <person name="Bruce D."/>
            <person name="Goodwin L."/>
            <person name="Pitluck S."/>
            <person name="Peters L."/>
            <person name="Kyrpides N."/>
            <person name="Mavromatis K."/>
            <person name="Ivanova N."/>
            <person name="Ovchinnikova G."/>
            <person name="Teshima H."/>
            <person name="Detter J.C."/>
            <person name="Tapia R."/>
            <person name="Han C."/>
            <person name="Land M."/>
            <person name="Hauser L."/>
            <person name="Markowitz V."/>
            <person name="Cheng J.-F."/>
            <person name="Hugenholtz P."/>
            <person name="Woyke T."/>
            <person name="Wu D."/>
            <person name="Gronow S."/>
            <person name="Wellnitz S."/>
            <person name="Brambilla E."/>
            <person name="Klenk H.-P."/>
            <person name="Eisen J.A."/>
        </authorList>
    </citation>
    <scope>NUCLEOTIDE SEQUENCE [LARGE SCALE GENOMIC DNA]</scope>
    <source>
        <strain evidence="8">ATCC 33096 / DSM 2489 / 6091</strain>
    </source>
</reference>
<dbReference type="HOGENOM" id="CLU_044237_1_1_12"/>
<dbReference type="KEGG" id="tsu:Tresu_1217"/>
<dbReference type="GO" id="GO:0005524">
    <property type="term" value="F:ATP binding"/>
    <property type="evidence" value="ECO:0007669"/>
    <property type="project" value="UniProtKB-KW"/>
</dbReference>
<dbReference type="InterPro" id="IPR006282">
    <property type="entry name" value="Thi_PPkinase"/>
</dbReference>
<dbReference type="EC" id="2.7.6.2" evidence="5"/>
<evidence type="ECO:0000256" key="2">
    <source>
        <dbReference type="ARBA" id="ARBA00022741"/>
    </source>
</evidence>
<dbReference type="PANTHER" id="PTHR41299">
    <property type="entry name" value="THIAMINE PYROPHOSPHOKINASE"/>
    <property type="match status" value="1"/>
</dbReference>
<evidence type="ECO:0000259" key="6">
    <source>
        <dbReference type="Pfam" id="PF04263"/>
    </source>
</evidence>
<evidence type="ECO:0000256" key="3">
    <source>
        <dbReference type="ARBA" id="ARBA00022777"/>
    </source>
</evidence>
<dbReference type="EMBL" id="CP002631">
    <property type="protein sequence ID" value="AEB14125.1"/>
    <property type="molecule type" value="Genomic_DNA"/>
</dbReference>
<evidence type="ECO:0000256" key="5">
    <source>
        <dbReference type="NCBIfam" id="TIGR01378"/>
    </source>
</evidence>
<accession>F2NYA4</accession>
<evidence type="ECO:0000313" key="7">
    <source>
        <dbReference type="EMBL" id="AEB14125.1"/>
    </source>
</evidence>
<dbReference type="InterPro" id="IPR007371">
    <property type="entry name" value="TPK_catalytic"/>
</dbReference>
<keyword evidence="4" id="KW-0067">ATP-binding</keyword>
<sequence>MNIFIFTGGEAPSPETAKPFFEKCKPDYVIAADSGLETLDLYAEAFGEDFAPNLILGDMDSLKNLSLLEKYKNAKRELFPSDKDFTDTELALSTAREIGKTASVVLVGGNGGCLDHLISIYDSFSEDFHADVWLCVNQAVYFLAEKKSAEVFNLQLEDRISVSRLTDNFDNSFVEAEGFEWNCFRKKGMASVSNRISKENFLHKNPAKLFAKKGSFLIFAPYHCEVKI</sequence>
<dbReference type="Proteomes" id="UP000006852">
    <property type="component" value="Chromosome"/>
</dbReference>
<dbReference type="AlphaFoldDB" id="F2NYA4"/>
<protein>
    <recommendedName>
        <fullName evidence="5">Thiamine diphosphokinase</fullName>
        <ecNumber evidence="5">2.7.6.2</ecNumber>
    </recommendedName>
</protein>
<dbReference type="GeneID" id="302999854"/>
<dbReference type="NCBIfam" id="TIGR01378">
    <property type="entry name" value="thi_PPkinase"/>
    <property type="match status" value="1"/>
</dbReference>
<keyword evidence="2" id="KW-0547">Nucleotide-binding</keyword>
<dbReference type="PANTHER" id="PTHR41299:SF1">
    <property type="entry name" value="THIAMINE PYROPHOSPHOKINASE"/>
    <property type="match status" value="1"/>
</dbReference>
<dbReference type="RefSeq" id="WP_013701412.1">
    <property type="nucleotide sequence ID" value="NC_015385.1"/>
</dbReference>
<proteinExistence type="predicted"/>
<dbReference type="GO" id="GO:0016301">
    <property type="term" value="F:kinase activity"/>
    <property type="evidence" value="ECO:0007669"/>
    <property type="project" value="UniProtKB-KW"/>
</dbReference>
<dbReference type="Pfam" id="PF04263">
    <property type="entry name" value="TPK_catalytic"/>
    <property type="match status" value="1"/>
</dbReference>
<gene>
    <name evidence="7" type="ordered locus">Tresu_1217</name>
</gene>
<evidence type="ECO:0000256" key="4">
    <source>
        <dbReference type="ARBA" id="ARBA00022840"/>
    </source>
</evidence>
<dbReference type="GO" id="GO:0009229">
    <property type="term" value="P:thiamine diphosphate biosynthetic process"/>
    <property type="evidence" value="ECO:0007669"/>
    <property type="project" value="InterPro"/>
</dbReference>
<dbReference type="GO" id="GO:0006772">
    <property type="term" value="P:thiamine metabolic process"/>
    <property type="evidence" value="ECO:0007669"/>
    <property type="project" value="UniProtKB-UniRule"/>
</dbReference>
<feature type="domain" description="Thiamin pyrophosphokinase catalytic" evidence="6">
    <location>
        <begin position="27"/>
        <end position="120"/>
    </location>
</feature>
<evidence type="ECO:0000313" key="8">
    <source>
        <dbReference type="Proteomes" id="UP000006852"/>
    </source>
</evidence>